<feature type="transmembrane region" description="Helical" evidence="2">
    <location>
        <begin position="53"/>
        <end position="76"/>
    </location>
</feature>
<keyword evidence="4" id="KW-1185">Reference proteome</keyword>
<keyword evidence="2" id="KW-1133">Transmembrane helix</keyword>
<keyword evidence="2" id="KW-0472">Membrane</keyword>
<dbReference type="Proteomes" id="UP000593564">
    <property type="component" value="Unassembled WGS sequence"/>
</dbReference>
<keyword evidence="1" id="KW-0175">Coiled coil</keyword>
<feature type="transmembrane region" description="Helical" evidence="2">
    <location>
        <begin position="275"/>
        <end position="294"/>
    </location>
</feature>
<evidence type="ECO:0000313" key="3">
    <source>
        <dbReference type="EMBL" id="KAF5938421.1"/>
    </source>
</evidence>
<gene>
    <name evidence="3" type="ORF">HYC85_022680</name>
</gene>
<evidence type="ECO:0000256" key="2">
    <source>
        <dbReference type="SAM" id="Phobius"/>
    </source>
</evidence>
<dbReference type="EMBL" id="JACBKZ010000011">
    <property type="protein sequence ID" value="KAF5938421.1"/>
    <property type="molecule type" value="Genomic_DNA"/>
</dbReference>
<proteinExistence type="predicted"/>
<feature type="transmembrane region" description="Helical" evidence="2">
    <location>
        <begin position="249"/>
        <end position="269"/>
    </location>
</feature>
<accession>A0A7J7GEQ5</accession>
<reference evidence="4" key="1">
    <citation type="journal article" date="2020" name="Nat. Commun.">
        <title>Genome assembly of wild tea tree DASZ reveals pedigree and selection history of tea varieties.</title>
        <authorList>
            <person name="Zhang W."/>
            <person name="Zhang Y."/>
            <person name="Qiu H."/>
            <person name="Guo Y."/>
            <person name="Wan H."/>
            <person name="Zhang X."/>
            <person name="Scossa F."/>
            <person name="Alseekh S."/>
            <person name="Zhang Q."/>
            <person name="Wang P."/>
            <person name="Xu L."/>
            <person name="Schmidt M.H."/>
            <person name="Jia X."/>
            <person name="Li D."/>
            <person name="Zhu A."/>
            <person name="Guo F."/>
            <person name="Chen W."/>
            <person name="Ni D."/>
            <person name="Usadel B."/>
            <person name="Fernie A.R."/>
            <person name="Wen W."/>
        </authorList>
    </citation>
    <scope>NUCLEOTIDE SEQUENCE [LARGE SCALE GENOMIC DNA]</scope>
    <source>
        <strain evidence="4">cv. G240</strain>
    </source>
</reference>
<dbReference type="AlphaFoldDB" id="A0A7J7GEQ5"/>
<keyword evidence="2" id="KW-0812">Transmembrane</keyword>
<name>A0A7J7GEQ5_CAMSI</name>
<dbReference type="PANTHER" id="PTHR36073">
    <property type="match status" value="1"/>
</dbReference>
<reference evidence="3 4" key="2">
    <citation type="submission" date="2020-07" db="EMBL/GenBank/DDBJ databases">
        <title>Genome assembly of wild tea tree DASZ reveals pedigree and selection history of tea varieties.</title>
        <authorList>
            <person name="Zhang W."/>
        </authorList>
    </citation>
    <scope>NUCLEOTIDE SEQUENCE [LARGE SCALE GENOMIC DNA]</scope>
    <source>
        <strain evidence="4">cv. G240</strain>
        <tissue evidence="3">Leaf</tissue>
    </source>
</reference>
<sequence>MALFFELVATLIILVTKPISLVMVSCIFGVRSFCIVIHTWVELLRATIIFHVYLLWRLVICTFVLISLPVRVLTALQRERLLQMRLHELQIQLENLVWNRKELEERLQMSIKECRMMEAMLGELEDEHEEAIVKIELLESEDKKVENLQLKEIQDDTDEGHDHDNDVAHKYGISYGLQPLKSSFSGSGIIIQDLPTHKDACEDESKSKTESIDFMRTRLKASGPSHAVTPGITSRNIDMNEVLGQQREVALLQSLFSAVLSLLVGTIIWEAEDPCMPLVVALFTVVGMSLKSVVRFLYTIKNKPASDVVALLSLNCLYGKGLTTRAKFEFKLCCLI</sequence>
<evidence type="ECO:0000256" key="1">
    <source>
        <dbReference type="SAM" id="Coils"/>
    </source>
</evidence>
<protein>
    <submittedName>
        <fullName evidence="3">Uncharacterized protein</fullName>
    </submittedName>
</protein>
<comment type="caution">
    <text evidence="3">The sequence shown here is derived from an EMBL/GenBank/DDBJ whole genome shotgun (WGS) entry which is preliminary data.</text>
</comment>
<evidence type="ECO:0000313" key="4">
    <source>
        <dbReference type="Proteomes" id="UP000593564"/>
    </source>
</evidence>
<dbReference type="PANTHER" id="PTHR36073:SF1">
    <property type="entry name" value="OS01G0962100 PROTEIN"/>
    <property type="match status" value="1"/>
</dbReference>
<feature type="coiled-coil region" evidence="1">
    <location>
        <begin position="86"/>
        <end position="141"/>
    </location>
</feature>
<organism evidence="3 4">
    <name type="scientific">Camellia sinensis</name>
    <name type="common">Tea plant</name>
    <name type="synonym">Thea sinensis</name>
    <dbReference type="NCBI Taxonomy" id="4442"/>
    <lineage>
        <taxon>Eukaryota</taxon>
        <taxon>Viridiplantae</taxon>
        <taxon>Streptophyta</taxon>
        <taxon>Embryophyta</taxon>
        <taxon>Tracheophyta</taxon>
        <taxon>Spermatophyta</taxon>
        <taxon>Magnoliopsida</taxon>
        <taxon>eudicotyledons</taxon>
        <taxon>Gunneridae</taxon>
        <taxon>Pentapetalae</taxon>
        <taxon>asterids</taxon>
        <taxon>Ericales</taxon>
        <taxon>Theaceae</taxon>
        <taxon>Camellia</taxon>
    </lineage>
</organism>